<feature type="transmembrane region" description="Helical" evidence="9">
    <location>
        <begin position="78"/>
        <end position="97"/>
    </location>
</feature>
<keyword evidence="7 9" id="KW-0472">Membrane</keyword>
<dbReference type="AlphaFoldDB" id="A0A1T0CWE1"/>
<dbReference type="GO" id="GO:0005886">
    <property type="term" value="C:plasma membrane"/>
    <property type="evidence" value="ECO:0007669"/>
    <property type="project" value="UniProtKB-SubCell"/>
</dbReference>
<evidence type="ECO:0000256" key="2">
    <source>
        <dbReference type="ARBA" id="ARBA00022448"/>
    </source>
</evidence>
<keyword evidence="3" id="KW-1003">Cell membrane</keyword>
<keyword evidence="4" id="KW-0997">Cell inner membrane</keyword>
<keyword evidence="6 9" id="KW-1133">Transmembrane helix</keyword>
<keyword evidence="11" id="KW-1185">Reference proteome</keyword>
<keyword evidence="2" id="KW-0813">Transport</keyword>
<feature type="transmembrane region" description="Helical" evidence="9">
    <location>
        <begin position="45"/>
        <end position="66"/>
    </location>
</feature>
<evidence type="ECO:0000256" key="5">
    <source>
        <dbReference type="ARBA" id="ARBA00022692"/>
    </source>
</evidence>
<gene>
    <name evidence="10" type="ORF">B0681_02100</name>
</gene>
<dbReference type="RefSeq" id="WP_078317075.1">
    <property type="nucleotide sequence ID" value="NZ_MUYV01000001.1"/>
</dbReference>
<feature type="transmembrane region" description="Helical" evidence="9">
    <location>
        <begin position="6"/>
        <end position="24"/>
    </location>
</feature>
<dbReference type="PANTHER" id="PTHR30574">
    <property type="entry name" value="INNER MEMBRANE PROTEIN YEDE"/>
    <property type="match status" value="1"/>
</dbReference>
<evidence type="ECO:0000256" key="6">
    <source>
        <dbReference type="ARBA" id="ARBA00022989"/>
    </source>
</evidence>
<evidence type="ECO:0000313" key="11">
    <source>
        <dbReference type="Proteomes" id="UP000190683"/>
    </source>
</evidence>
<feature type="transmembrane region" description="Helical" evidence="9">
    <location>
        <begin position="109"/>
        <end position="131"/>
    </location>
</feature>
<evidence type="ECO:0000256" key="8">
    <source>
        <dbReference type="ARBA" id="ARBA00035655"/>
    </source>
</evidence>
<dbReference type="Proteomes" id="UP000190683">
    <property type="component" value="Unassembled WGS sequence"/>
</dbReference>
<evidence type="ECO:0000313" key="10">
    <source>
        <dbReference type="EMBL" id="OOS26680.1"/>
    </source>
</evidence>
<name>A0A1T0CWE1_9GAMM</name>
<keyword evidence="5 9" id="KW-0812">Transmembrane</keyword>
<comment type="subcellular location">
    <subcellularLocation>
        <location evidence="1">Cell inner membrane</location>
        <topology evidence="1">Multi-pass membrane protein</topology>
    </subcellularLocation>
</comment>
<dbReference type="Pfam" id="PF04143">
    <property type="entry name" value="Sulf_transp"/>
    <property type="match status" value="1"/>
</dbReference>
<evidence type="ECO:0000256" key="7">
    <source>
        <dbReference type="ARBA" id="ARBA00023136"/>
    </source>
</evidence>
<dbReference type="STRING" id="573983.B0681_02100"/>
<dbReference type="EMBL" id="MUYV01000001">
    <property type="protein sequence ID" value="OOS26680.1"/>
    <property type="molecule type" value="Genomic_DNA"/>
</dbReference>
<comment type="caution">
    <text evidence="10">The sequence shown here is derived from an EMBL/GenBank/DDBJ whole genome shotgun (WGS) entry which is preliminary data.</text>
</comment>
<evidence type="ECO:0000256" key="4">
    <source>
        <dbReference type="ARBA" id="ARBA00022519"/>
    </source>
</evidence>
<proteinExistence type="inferred from homology"/>
<comment type="similarity">
    <text evidence="8">Belongs to the TsuA/YedE (TC 9.B.102) family.</text>
</comment>
<organism evidence="10 11">
    <name type="scientific">Moraxella porci DSM 25326</name>
    <dbReference type="NCBI Taxonomy" id="573983"/>
    <lineage>
        <taxon>Bacteria</taxon>
        <taxon>Pseudomonadati</taxon>
        <taxon>Pseudomonadota</taxon>
        <taxon>Gammaproteobacteria</taxon>
        <taxon>Moraxellales</taxon>
        <taxon>Moraxellaceae</taxon>
        <taxon>Moraxella</taxon>
    </lineage>
</organism>
<accession>A0A1T0CWE1</accession>
<evidence type="ECO:0000256" key="9">
    <source>
        <dbReference type="SAM" id="Phobius"/>
    </source>
</evidence>
<reference evidence="10 11" key="1">
    <citation type="submission" date="2017-02" db="EMBL/GenBank/DDBJ databases">
        <title>Draft genome sequence of Moraxella porci CCUG 54912T type strain.</title>
        <authorList>
            <person name="Salva-Serra F."/>
            <person name="Engstrom-Jakobsson H."/>
            <person name="Thorell K."/>
            <person name="Jaen-Luchoro D."/>
            <person name="Gonzales-Siles L."/>
            <person name="Karlsson R."/>
            <person name="Yazdan S."/>
            <person name="Boulund F."/>
            <person name="Johnning A."/>
            <person name="Engstrand L."/>
            <person name="Kristiansson E."/>
            <person name="Moore E."/>
        </authorList>
    </citation>
    <scope>NUCLEOTIDE SEQUENCE [LARGE SCALE GENOMIC DNA]</scope>
    <source>
        <strain evidence="10 11">CCUG 54912</strain>
    </source>
</reference>
<dbReference type="PANTHER" id="PTHR30574:SF1">
    <property type="entry name" value="SULPHUR TRANSPORT DOMAIN-CONTAINING PROTEIN"/>
    <property type="match status" value="1"/>
</dbReference>
<sequence>MHPYLSAWLGGVLIGIACVAYLYTTGKVVGISGMIARLPTTKASPALWFLLGILLSALLARLFGWIDHNAISLTDNHVLLVIAGVLVGVGTRLGSGCTSGHGICGISRLSLRSMIATVTFMAVGMLSVAMMRGWGLL</sequence>
<evidence type="ECO:0000256" key="1">
    <source>
        <dbReference type="ARBA" id="ARBA00004429"/>
    </source>
</evidence>
<protein>
    <submittedName>
        <fullName evidence="10">Uncharacterized protein</fullName>
    </submittedName>
</protein>
<dbReference type="InterPro" id="IPR007272">
    <property type="entry name" value="Sulf_transp_TsuA/YedE"/>
</dbReference>
<evidence type="ECO:0000256" key="3">
    <source>
        <dbReference type="ARBA" id="ARBA00022475"/>
    </source>
</evidence>